<evidence type="ECO:0000259" key="1">
    <source>
        <dbReference type="SMART" id="SM01321"/>
    </source>
</evidence>
<dbReference type="GO" id="GO:0004803">
    <property type="term" value="F:transposase activity"/>
    <property type="evidence" value="ECO:0007669"/>
    <property type="project" value="InterPro"/>
</dbReference>
<dbReference type="GO" id="GO:0003677">
    <property type="term" value="F:DNA binding"/>
    <property type="evidence" value="ECO:0007669"/>
    <property type="project" value="InterPro"/>
</dbReference>
<dbReference type="Gene3D" id="3.30.70.1290">
    <property type="entry name" value="Transposase IS200-like"/>
    <property type="match status" value="1"/>
</dbReference>
<dbReference type="AlphaFoldDB" id="A0A1H5PA82"/>
<keyword evidence="3" id="KW-1185">Reference proteome</keyword>
<dbReference type="EMBL" id="FNUG01000011">
    <property type="protein sequence ID" value="SEF10832.1"/>
    <property type="molecule type" value="Genomic_DNA"/>
</dbReference>
<feature type="domain" description="Transposase IS200-like" evidence="1">
    <location>
        <begin position="1"/>
        <end position="74"/>
    </location>
</feature>
<evidence type="ECO:0000313" key="3">
    <source>
        <dbReference type="Proteomes" id="UP000199448"/>
    </source>
</evidence>
<dbReference type="GO" id="GO:0006313">
    <property type="term" value="P:DNA transposition"/>
    <property type="evidence" value="ECO:0007669"/>
    <property type="project" value="InterPro"/>
</dbReference>
<gene>
    <name evidence="2" type="ORF">SAMN04488034_1117</name>
</gene>
<dbReference type="Proteomes" id="UP000199448">
    <property type="component" value="Unassembled WGS sequence"/>
</dbReference>
<dbReference type="PANTHER" id="PTHR33360">
    <property type="entry name" value="TRANSPOSASE FOR INSERTION SEQUENCE ELEMENT IS200"/>
    <property type="match status" value="1"/>
</dbReference>
<protein>
    <submittedName>
        <fullName evidence="2">Transposase IS200 like</fullName>
    </submittedName>
</protein>
<dbReference type="SUPFAM" id="SSF143422">
    <property type="entry name" value="Transposase IS200-like"/>
    <property type="match status" value="1"/>
</dbReference>
<name>A0A1H5PA82_9FLAO</name>
<evidence type="ECO:0000313" key="2">
    <source>
        <dbReference type="EMBL" id="SEF10832.1"/>
    </source>
</evidence>
<organism evidence="2 3">
    <name type="scientific">Salinimicrobium catena</name>
    <dbReference type="NCBI Taxonomy" id="390640"/>
    <lineage>
        <taxon>Bacteria</taxon>
        <taxon>Pseudomonadati</taxon>
        <taxon>Bacteroidota</taxon>
        <taxon>Flavobacteriia</taxon>
        <taxon>Flavobacteriales</taxon>
        <taxon>Flavobacteriaceae</taxon>
        <taxon>Salinimicrobium</taxon>
    </lineage>
</organism>
<reference evidence="2 3" key="1">
    <citation type="submission" date="2016-10" db="EMBL/GenBank/DDBJ databases">
        <authorList>
            <person name="de Groot N.N."/>
        </authorList>
    </citation>
    <scope>NUCLEOTIDE SEQUENCE [LARGE SCALE GENOMIC DNA]</scope>
    <source>
        <strain evidence="2 3">DSM 23553</strain>
    </source>
</reference>
<dbReference type="InterPro" id="IPR036515">
    <property type="entry name" value="Transposase_17_sf"/>
</dbReference>
<dbReference type="InterPro" id="IPR002686">
    <property type="entry name" value="Transposase_17"/>
</dbReference>
<proteinExistence type="predicted"/>
<dbReference type="Pfam" id="PF01797">
    <property type="entry name" value="Y1_Tnp"/>
    <property type="match status" value="1"/>
</dbReference>
<accession>A0A1H5PA82</accession>
<dbReference type="PANTHER" id="PTHR33360:SF2">
    <property type="entry name" value="TRANSPOSASE FOR INSERTION SEQUENCE ELEMENT IS200"/>
    <property type="match status" value="1"/>
</dbReference>
<sequence length="108" mass="12880">MIIINGMADHLHILVGMRPNQSISDLLQDIKGSSSKWINEQKLTNKKFAWQEGYGAFSYSKQQIPRIISYIANQEEHHLKRSFRKEYLRFLQENSIEYDERYIFNDPE</sequence>
<dbReference type="SMART" id="SM01321">
    <property type="entry name" value="Y1_Tnp"/>
    <property type="match status" value="1"/>
</dbReference>